<dbReference type="Proteomes" id="UP000290932">
    <property type="component" value="Unassembled WGS sequence"/>
</dbReference>
<evidence type="ECO:0000256" key="1">
    <source>
        <dbReference type="ARBA" id="ARBA00010851"/>
    </source>
</evidence>
<dbReference type="EMBL" id="LHQS01000002">
    <property type="protein sequence ID" value="RXE56264.1"/>
    <property type="molecule type" value="Genomic_DNA"/>
</dbReference>
<dbReference type="InterPro" id="IPR011771">
    <property type="entry name" value="BchH"/>
</dbReference>
<dbReference type="Pfam" id="PF02514">
    <property type="entry name" value="CobN-Mg_chel"/>
    <property type="match status" value="1"/>
</dbReference>
<dbReference type="NCBIfam" id="TIGR02025">
    <property type="entry name" value="BchH"/>
    <property type="match status" value="1"/>
</dbReference>
<dbReference type="OrthoDB" id="192131at2157"/>
<evidence type="ECO:0000313" key="4">
    <source>
        <dbReference type="Proteomes" id="UP000290932"/>
    </source>
</evidence>
<comment type="caution">
    <text evidence="3">The sequence shown here is derived from an EMBL/GenBank/DDBJ whole genome shotgun (WGS) entry which is preliminary data.</text>
</comment>
<dbReference type="GO" id="GO:0015995">
    <property type="term" value="P:chlorophyll biosynthetic process"/>
    <property type="evidence" value="ECO:0007669"/>
    <property type="project" value="InterPro"/>
</dbReference>
<dbReference type="GO" id="GO:0016851">
    <property type="term" value="F:magnesium chelatase activity"/>
    <property type="evidence" value="ECO:0007669"/>
    <property type="project" value="InterPro"/>
</dbReference>
<dbReference type="PANTHER" id="PTHR44119:SF1">
    <property type="entry name" value="MAGNESIUM-CHELATASE SUBUNIT CHLH, CHLOROPLASTIC"/>
    <property type="match status" value="1"/>
</dbReference>
<dbReference type="RefSeq" id="WP_128694023.1">
    <property type="nucleotide sequence ID" value="NZ_LHQS01000002.1"/>
</dbReference>
<gene>
    <name evidence="3" type="ORF">ABH15_09010</name>
</gene>
<organism evidence="3 4">
    <name type="scientific">Methanoculleus taiwanensis</name>
    <dbReference type="NCBI Taxonomy" id="1550565"/>
    <lineage>
        <taxon>Archaea</taxon>
        <taxon>Methanobacteriati</taxon>
        <taxon>Methanobacteriota</taxon>
        <taxon>Stenosarchaea group</taxon>
        <taxon>Methanomicrobia</taxon>
        <taxon>Methanomicrobiales</taxon>
        <taxon>Methanomicrobiaceae</taxon>
        <taxon>Methanoculleus</taxon>
    </lineage>
</organism>
<dbReference type="CDD" id="cd10150">
    <property type="entry name" value="CobN_like"/>
    <property type="match status" value="1"/>
</dbReference>
<dbReference type="AlphaFoldDB" id="A0A498H2V7"/>
<accession>A0A498H2V7</accession>
<dbReference type="InterPro" id="IPR003672">
    <property type="entry name" value="CobN/Mg_chltase"/>
</dbReference>
<feature type="domain" description="CobN/magnesium chelatase" evidence="2">
    <location>
        <begin position="159"/>
        <end position="1238"/>
    </location>
</feature>
<dbReference type="PANTHER" id="PTHR44119">
    <property type="entry name" value="MAGNESIUM-CHELATASE SUBUNIT CHLH, CHLOROPLASTIC"/>
    <property type="match status" value="1"/>
</dbReference>
<name>A0A498H2V7_9EURY</name>
<evidence type="ECO:0000259" key="2">
    <source>
        <dbReference type="Pfam" id="PF02514"/>
    </source>
</evidence>
<sequence length="1257" mass="141114">MKLACISTVPSPAVVEAIDCLNRDFDLGIVMTMVYPHQIEKEEVDEEALTEALRAAEIVLIDIRGAGRASELAYAALRDGANIVLSMMGPFHRLFEVTRLGSFAGKGREAAEGWPRRADGDAGAPKDRIEVARDAIAASGTDARERLHEDTENYLKTIRYWRYGGRDNYYNLILFLLKRYLGYTALPDAAEPVECPEYGIVHPDLGHFADLDEYFAAAGCRDGRPGIGVMINSGMHLDQNIPQIRAFFEAFPEMNVIPVHSAPEHNLRAIEEFFFRDGAPCVDAVINLKWFRLNGGPLGGDPAQTTRLLRRLNVPVFAPVSLFSQDVEDWERETAGISPVMTIMAVIWPELDGCIEPIPCCGLQTVTVNGVEAKEVLPIPDRLDRICARVGNWIRLKHLANAEKKVAVMIYGYPPGEGNLGRASYLDVFVSVRRMLEAFAGQGYTVELPDRPLHEIFEEKEIVNSGTWFSPEHTLDACSSLDAAEYGAHFRSLDPDVQQDVIECWGPPPGEVMTLGHRFLVPGVNFGNIFVGIQPARPPLDESDVAKAAHDKTKPPHHQYIAYYYWLEHVFGAHVVYHVGTHGLAEFTKGKEIGMSRKCFPDILIGNMPHLYIYSVVNTSESTIAKRRLYGTIISYNSPPFSTSDLYERYVDLETLIDEHEEAVSKAQDLRAERVREKIFGLARELHFSGGSIHEIHEEVYEMKRSIIPMGLHTLGEVYSNEAVKRYVEFILRYDRDGSSSINRILAEAEGLDYDAAIRDKGAYARVLDGIDQKCHAIVGALIDRSDEAALLESGLCGHAADRLRATLAFGLELARDYADNGLELENCLRGMKTEFIEPRLGGDVIRKPEVLPTGLNINQFDPTKIPTQVACERGAEIAENTLAKFREQGEAYPESIGIVLWGFETTNSGGETIGQILRYLGVRVVRRQGSWSPELEVIPLEDLGRPRIDCHLSICGFFRDMFPNITQLLNQAFALVSELPEPPEMNSVRKHSLENLEALRQEIVEGLTDEKHAKKLAYGRIYGPRAGEYGTRTLALLEDAVWKEEKDLAEVYMESMSHLYTDNVHGVKTKGMYQKSIGRVELVSQVRDRHDREIVDLDHYFEYFGGLSKAVETVTGKKPAMMISDTTKEVIKTEDVADVIARGTRTRLLNPKWIDAMLEHDYHGAQQIEERVYNTLGLAATTNAVDNWIWSSIAERFVFDEELLERLKENNKYATAGVMERLFEAESRGYWDATEEEMEKLRCAYLELEGDIEEGL</sequence>
<reference evidence="3 4" key="1">
    <citation type="journal article" date="2015" name="Int. J. Syst. Evol. Microbiol.">
        <title>Methanoculleus taiwanensis sp. nov., a methanogen isolated from deep marine sediment at the deformation front area near Taiwan.</title>
        <authorList>
            <person name="Weng C.Y."/>
            <person name="Chen S.C."/>
            <person name="Lai M.C."/>
            <person name="Wu S.Y."/>
            <person name="Lin S."/>
            <person name="Yang T.F."/>
            <person name="Chen P.C."/>
        </authorList>
    </citation>
    <scope>NUCLEOTIDE SEQUENCE [LARGE SCALE GENOMIC DNA]</scope>
    <source>
        <strain evidence="3 4">CYW4</strain>
    </source>
</reference>
<evidence type="ECO:0000313" key="3">
    <source>
        <dbReference type="EMBL" id="RXE56264.1"/>
    </source>
</evidence>
<proteinExistence type="inferred from homology"/>
<protein>
    <submittedName>
        <fullName evidence="3">Cobalt chelatase</fullName>
    </submittedName>
</protein>
<keyword evidence="4" id="KW-1185">Reference proteome</keyword>
<comment type="similarity">
    <text evidence="1">Belongs to the Mg-chelatase subunit H family.</text>
</comment>